<gene>
    <name evidence="1" type="ORF">AYY17_16675</name>
</gene>
<dbReference type="Proteomes" id="UP000092247">
    <property type="component" value="Unassembled WGS sequence"/>
</dbReference>
<evidence type="ECO:0000313" key="1">
    <source>
        <dbReference type="EMBL" id="OBU10278.1"/>
    </source>
</evidence>
<organism evidence="1 2">
    <name type="scientific">Morganella psychrotolerans</name>
    <dbReference type="NCBI Taxonomy" id="368603"/>
    <lineage>
        <taxon>Bacteria</taxon>
        <taxon>Pseudomonadati</taxon>
        <taxon>Pseudomonadota</taxon>
        <taxon>Gammaproteobacteria</taxon>
        <taxon>Enterobacterales</taxon>
        <taxon>Morganellaceae</taxon>
        <taxon>Morganella</taxon>
    </lineage>
</organism>
<keyword evidence="1" id="KW-0808">Transferase</keyword>
<comment type="caution">
    <text evidence="1">The sequence shown here is derived from an EMBL/GenBank/DDBJ whole genome shotgun (WGS) entry which is preliminary data.</text>
</comment>
<accession>A0A1B8HLL2</accession>
<dbReference type="EMBL" id="LZEX01000005">
    <property type="protein sequence ID" value="OBU10278.1"/>
    <property type="molecule type" value="Genomic_DNA"/>
</dbReference>
<dbReference type="SUPFAM" id="SSF55729">
    <property type="entry name" value="Acyl-CoA N-acyltransferases (Nat)"/>
    <property type="match status" value="1"/>
</dbReference>
<dbReference type="Gene3D" id="3.40.630.30">
    <property type="match status" value="1"/>
</dbReference>
<name>A0A1B8HLL2_9GAMM</name>
<dbReference type="AlphaFoldDB" id="A0A1B8HLL2"/>
<dbReference type="InterPro" id="IPR016181">
    <property type="entry name" value="Acyl_CoA_acyltransferase"/>
</dbReference>
<sequence length="254" mass="28005">MSSVRILSVAQCDEALMDSAEALVAEQWPLFMLYSPVTERHWDALYNKKNIPFQHVAVAVIAGKPQVVGLLSAIAFYFPDNAPLTDLPDGGWDAVLTQGATETREPTFVCALAATVDPDFRGRGIPAQLINALKTAVIDAGLKGLVVPVRPTRKAQYPLQDFTEYCQWLTPQGEPFDPWIRTHVRLGGQIIKPTLCSMTIAASAETWSEWTGMTFMHAGQYIVPGALVPVEADPAADRVVYREPNLWIYHPLSE</sequence>
<dbReference type="STRING" id="368603.AYY16_14210"/>
<dbReference type="RefSeq" id="WP_067422275.1">
    <property type="nucleotide sequence ID" value="NZ_CBCPID010000010.1"/>
</dbReference>
<dbReference type="GO" id="GO:0016740">
    <property type="term" value="F:transferase activity"/>
    <property type="evidence" value="ECO:0007669"/>
    <property type="project" value="UniProtKB-KW"/>
</dbReference>
<evidence type="ECO:0000313" key="2">
    <source>
        <dbReference type="Proteomes" id="UP000092247"/>
    </source>
</evidence>
<proteinExistence type="predicted"/>
<protein>
    <submittedName>
        <fullName evidence="1">Transferase</fullName>
    </submittedName>
</protein>
<reference evidence="1 2" key="1">
    <citation type="submission" date="2016-06" db="EMBL/GenBank/DDBJ databases">
        <authorList>
            <person name="Kjaerup R.B."/>
            <person name="Dalgaard T.S."/>
            <person name="Juul-Madsen H.R."/>
        </authorList>
    </citation>
    <scope>NUCLEOTIDE SEQUENCE [LARGE SCALE GENOMIC DNA]</scope>
    <source>
        <strain evidence="1 2">GCSL-Mp3</strain>
    </source>
</reference>